<keyword evidence="1" id="KW-0285">Flavoprotein</keyword>
<evidence type="ECO:0000313" key="5">
    <source>
        <dbReference type="EMBL" id="GAA3968245.1"/>
    </source>
</evidence>
<dbReference type="InterPro" id="IPR018490">
    <property type="entry name" value="cNMP-bd_dom_sf"/>
</dbReference>
<comment type="caution">
    <text evidence="5">The sequence shown here is derived from an EMBL/GenBank/DDBJ whole genome shotgun (WGS) entry which is preliminary data.</text>
</comment>
<dbReference type="Gene3D" id="2.60.120.10">
    <property type="entry name" value="Jelly Rolls"/>
    <property type="match status" value="1"/>
</dbReference>
<dbReference type="SMART" id="SM00100">
    <property type="entry name" value="cNMP"/>
    <property type="match status" value="1"/>
</dbReference>
<evidence type="ECO:0000313" key="6">
    <source>
        <dbReference type="Proteomes" id="UP001501337"/>
    </source>
</evidence>
<sequence length="566" mass="61539">MTRNNDSRARTVDANLHDALDPSDPYAREQQTFPQLDDEEIERLRPYGCVEHYGQGDILFSRGDRGVDFLLVLSGAIEIFELDTENVPHVFALHTARQFSGELDLFNDRMVLVGGRAAEPSELLRISRSQFYRMMSTEQAISDKIMRALILRRTGVINHEQAGVTVFAEDNEGEALRIRRFLERNGYPNHLLPADGSPEAERFASSHCIDMSRLPVVVSPRQAVLYQPSNPELADQLGLTEHLEKDEVYDLVVVGAGPSGLSATVYAASESLNTLVIEVEAPGGQAGTSSKIENYLGFPVGISGQALAGRAWIQAQKFGARFAVSRAASRLDCSTRPFAIHIADECSVTARAIVIASGATYRTLDLPNYSQYEGQGIHYAATAMEAQLCTGEDVVVVGGGNSSGQAAVFLSRHARHVYMLVRNDTLAETMSDYLIQRIEDSSAISVHTATELTALDGDRFLKQVSWQKRGQASPETHEIRNVFVMIGAVPNTDWLGGCLQLDKEGFVLTGAAVNGSQPSSPFTSSIEGIFAVGDVRSGSVKRVASGVGEGSVCVQHVHSYLNDSTD</sequence>
<proteinExistence type="predicted"/>
<keyword evidence="2" id="KW-0560">Oxidoreductase</keyword>
<protein>
    <submittedName>
        <fullName evidence="5">FAD-dependent oxidoreductase</fullName>
    </submittedName>
</protein>
<dbReference type="Pfam" id="PF00027">
    <property type="entry name" value="cNMP_binding"/>
    <property type="match status" value="1"/>
</dbReference>
<evidence type="ECO:0000256" key="1">
    <source>
        <dbReference type="ARBA" id="ARBA00022630"/>
    </source>
</evidence>
<dbReference type="InterPro" id="IPR036188">
    <property type="entry name" value="FAD/NAD-bd_sf"/>
</dbReference>
<dbReference type="PANTHER" id="PTHR48105">
    <property type="entry name" value="THIOREDOXIN REDUCTASE 1-RELATED-RELATED"/>
    <property type="match status" value="1"/>
</dbReference>
<dbReference type="InterPro" id="IPR050097">
    <property type="entry name" value="Ferredoxin-NADP_redctase_2"/>
</dbReference>
<dbReference type="Pfam" id="PF07992">
    <property type="entry name" value="Pyr_redox_2"/>
    <property type="match status" value="1"/>
</dbReference>
<dbReference type="SUPFAM" id="SSF51206">
    <property type="entry name" value="cAMP-binding domain-like"/>
    <property type="match status" value="1"/>
</dbReference>
<feature type="region of interest" description="Disordered" evidence="3">
    <location>
        <begin position="1"/>
        <end position="26"/>
    </location>
</feature>
<dbReference type="InterPro" id="IPR000595">
    <property type="entry name" value="cNMP-bd_dom"/>
</dbReference>
<evidence type="ECO:0000256" key="3">
    <source>
        <dbReference type="SAM" id="MobiDB-lite"/>
    </source>
</evidence>
<dbReference type="RefSeq" id="WP_344807306.1">
    <property type="nucleotide sequence ID" value="NZ_BAABBO010000011.1"/>
</dbReference>
<dbReference type="InterPro" id="IPR014710">
    <property type="entry name" value="RmlC-like_jellyroll"/>
</dbReference>
<feature type="domain" description="Cyclic nucleotide-binding" evidence="4">
    <location>
        <begin position="32"/>
        <end position="152"/>
    </location>
</feature>
<dbReference type="InterPro" id="IPR023753">
    <property type="entry name" value="FAD/NAD-binding_dom"/>
</dbReference>
<dbReference type="Proteomes" id="UP001501337">
    <property type="component" value="Unassembled WGS sequence"/>
</dbReference>
<feature type="compositionally biased region" description="Basic and acidic residues" evidence="3">
    <location>
        <begin position="1"/>
        <end position="20"/>
    </location>
</feature>
<accession>A0ABP7PMQ0</accession>
<gene>
    <name evidence="5" type="ORF">GCM10022278_27490</name>
</gene>
<dbReference type="PRINTS" id="PR00469">
    <property type="entry name" value="PNDRDTASEII"/>
</dbReference>
<evidence type="ECO:0000259" key="4">
    <source>
        <dbReference type="PROSITE" id="PS50042"/>
    </source>
</evidence>
<name>A0ABP7PMQ0_9GAMM</name>
<reference evidence="6" key="1">
    <citation type="journal article" date="2019" name="Int. J. Syst. Evol. Microbiol.">
        <title>The Global Catalogue of Microorganisms (GCM) 10K type strain sequencing project: providing services to taxonomists for standard genome sequencing and annotation.</title>
        <authorList>
            <consortium name="The Broad Institute Genomics Platform"/>
            <consortium name="The Broad Institute Genome Sequencing Center for Infectious Disease"/>
            <person name="Wu L."/>
            <person name="Ma J."/>
        </authorList>
    </citation>
    <scope>NUCLEOTIDE SEQUENCE [LARGE SCALE GENOMIC DNA]</scope>
    <source>
        <strain evidence="6">JCM 17555</strain>
    </source>
</reference>
<dbReference type="CDD" id="cd00038">
    <property type="entry name" value="CAP_ED"/>
    <property type="match status" value="1"/>
</dbReference>
<keyword evidence="6" id="KW-1185">Reference proteome</keyword>
<dbReference type="SUPFAM" id="SSF51905">
    <property type="entry name" value="FAD/NAD(P)-binding domain"/>
    <property type="match status" value="1"/>
</dbReference>
<dbReference type="PROSITE" id="PS50042">
    <property type="entry name" value="CNMP_BINDING_3"/>
    <property type="match status" value="1"/>
</dbReference>
<dbReference type="EMBL" id="BAABBO010000011">
    <property type="protein sequence ID" value="GAA3968245.1"/>
    <property type="molecule type" value="Genomic_DNA"/>
</dbReference>
<dbReference type="PRINTS" id="PR00368">
    <property type="entry name" value="FADPNR"/>
</dbReference>
<organism evidence="5 6">
    <name type="scientific">Allohahella marinimesophila</name>
    <dbReference type="NCBI Taxonomy" id="1054972"/>
    <lineage>
        <taxon>Bacteria</taxon>
        <taxon>Pseudomonadati</taxon>
        <taxon>Pseudomonadota</taxon>
        <taxon>Gammaproteobacteria</taxon>
        <taxon>Oceanospirillales</taxon>
        <taxon>Hahellaceae</taxon>
        <taxon>Allohahella</taxon>
    </lineage>
</organism>
<evidence type="ECO:0000256" key="2">
    <source>
        <dbReference type="ARBA" id="ARBA00023002"/>
    </source>
</evidence>
<dbReference type="Gene3D" id="3.50.50.60">
    <property type="entry name" value="FAD/NAD(P)-binding domain"/>
    <property type="match status" value="2"/>
</dbReference>